<comment type="caution">
    <text evidence="5">The sequence shown here is derived from an EMBL/GenBank/DDBJ whole genome shotgun (WGS) entry which is preliminary data.</text>
</comment>
<feature type="non-terminal residue" evidence="5">
    <location>
        <position position="1"/>
    </location>
</feature>
<keyword evidence="3" id="KW-1003">Cell membrane</keyword>
<organism evidence="5">
    <name type="scientific">mine drainage metagenome</name>
    <dbReference type="NCBI Taxonomy" id="410659"/>
    <lineage>
        <taxon>unclassified sequences</taxon>
        <taxon>metagenomes</taxon>
        <taxon>ecological metagenomes</taxon>
    </lineage>
</organism>
<keyword evidence="4" id="KW-0812">Transmembrane</keyword>
<dbReference type="InterPro" id="IPR051124">
    <property type="entry name" value="Phosphate_Transport_Permease"/>
</dbReference>
<keyword evidence="2" id="KW-0813">Transport</keyword>
<dbReference type="AlphaFoldDB" id="T1DEY8"/>
<comment type="subcellular location">
    <subcellularLocation>
        <location evidence="1">Cell membrane</location>
        <topology evidence="1">Multi-pass membrane protein</topology>
    </subcellularLocation>
</comment>
<proteinExistence type="predicted"/>
<dbReference type="PANTHER" id="PTHR30425">
    <property type="entry name" value="PHOSPHATE TRANSPORT SYSTEM PERMEASE PROTEIN PST"/>
    <property type="match status" value="1"/>
</dbReference>
<evidence type="ECO:0000256" key="4">
    <source>
        <dbReference type="SAM" id="Phobius"/>
    </source>
</evidence>
<dbReference type="GO" id="GO:0005886">
    <property type="term" value="C:plasma membrane"/>
    <property type="evidence" value="ECO:0007669"/>
    <property type="project" value="UniProtKB-SubCell"/>
</dbReference>
<sequence>KPMAVTMVIGNDPTISASLFSPGYSIAAAIANEFTEAIGKLYIGALIELGLVLFGVTFVINGIARLLILSTGGNGYES</sequence>
<protein>
    <submittedName>
        <fullName evidence="5">Phosphate transporter permease subunit PstC</fullName>
    </submittedName>
</protein>
<name>T1DEY8_9ZZZZ</name>
<evidence type="ECO:0000256" key="3">
    <source>
        <dbReference type="ARBA" id="ARBA00022475"/>
    </source>
</evidence>
<keyword evidence="4" id="KW-1133">Transmembrane helix</keyword>
<reference evidence="5" key="2">
    <citation type="journal article" date="2014" name="ISME J.">
        <title>Microbial stratification in low pH oxic and suboxic macroscopic growths along an acid mine drainage.</title>
        <authorList>
            <person name="Mendez-Garcia C."/>
            <person name="Mesa V."/>
            <person name="Sprenger R.R."/>
            <person name="Richter M."/>
            <person name="Diez M.S."/>
            <person name="Solano J."/>
            <person name="Bargiela R."/>
            <person name="Golyshina O.V."/>
            <person name="Manteca A."/>
            <person name="Ramos J.L."/>
            <person name="Gallego J.R."/>
            <person name="Llorente I."/>
            <person name="Martins Dos Santos V.A."/>
            <person name="Jensen O.N."/>
            <person name="Pelaez A.I."/>
            <person name="Sanchez J."/>
            <person name="Ferrer M."/>
        </authorList>
    </citation>
    <scope>NUCLEOTIDE SEQUENCE</scope>
</reference>
<evidence type="ECO:0000256" key="1">
    <source>
        <dbReference type="ARBA" id="ARBA00004651"/>
    </source>
</evidence>
<dbReference type="EMBL" id="AUZX01001075">
    <property type="protein sequence ID" value="EQD79939.1"/>
    <property type="molecule type" value="Genomic_DNA"/>
</dbReference>
<evidence type="ECO:0000313" key="5">
    <source>
        <dbReference type="EMBL" id="EQD79939.1"/>
    </source>
</evidence>
<keyword evidence="4" id="KW-0472">Membrane</keyword>
<reference evidence="5" key="1">
    <citation type="submission" date="2013-08" db="EMBL/GenBank/DDBJ databases">
        <authorList>
            <person name="Mendez C."/>
            <person name="Richter M."/>
            <person name="Ferrer M."/>
            <person name="Sanchez J."/>
        </authorList>
    </citation>
    <scope>NUCLEOTIDE SEQUENCE</scope>
</reference>
<feature type="transmembrane region" description="Helical" evidence="4">
    <location>
        <begin position="41"/>
        <end position="60"/>
    </location>
</feature>
<evidence type="ECO:0000256" key="2">
    <source>
        <dbReference type="ARBA" id="ARBA00022448"/>
    </source>
</evidence>
<dbReference type="PANTHER" id="PTHR30425:SF1">
    <property type="entry name" value="PHOSPHATE TRANSPORT SYSTEM PERMEASE PROTEIN PSTC"/>
    <property type="match status" value="1"/>
</dbReference>
<gene>
    <name evidence="5" type="ORF">B1A_01412</name>
</gene>
<accession>T1DEY8</accession>